<comment type="similarity">
    <text evidence="1">Belongs to the Cu-Zn superoxide dismutase family.</text>
</comment>
<feature type="region of interest" description="Disordered" evidence="2">
    <location>
        <begin position="83"/>
        <end position="116"/>
    </location>
</feature>
<protein>
    <recommendedName>
        <fullName evidence="4">Superoxide dismutase copper/zinc binding domain-containing protein</fullName>
    </recommendedName>
</protein>
<dbReference type="GO" id="GO:0006801">
    <property type="term" value="P:superoxide metabolic process"/>
    <property type="evidence" value="ECO:0007669"/>
    <property type="project" value="InterPro"/>
</dbReference>
<gene>
    <name evidence="5" type="ORF">Cch02nite_73630</name>
</gene>
<feature type="domain" description="Superoxide dismutase copper/zinc binding" evidence="4">
    <location>
        <begin position="61"/>
        <end position="179"/>
    </location>
</feature>
<dbReference type="Pfam" id="PF00080">
    <property type="entry name" value="Sod_Cu"/>
    <property type="match status" value="1"/>
</dbReference>
<comment type="caution">
    <text evidence="5">The sequence shown here is derived from an EMBL/GenBank/DDBJ whole genome shotgun (WGS) entry which is preliminary data.</text>
</comment>
<dbReference type="Proteomes" id="UP000619293">
    <property type="component" value="Unassembled WGS sequence"/>
</dbReference>
<keyword evidence="6" id="KW-1185">Reference proteome</keyword>
<dbReference type="EMBL" id="BONG01000076">
    <property type="protein sequence ID" value="GIF93919.1"/>
    <property type="molecule type" value="Genomic_DNA"/>
</dbReference>
<evidence type="ECO:0000313" key="6">
    <source>
        <dbReference type="Proteomes" id="UP000619293"/>
    </source>
</evidence>
<feature type="chain" id="PRO_5038628399" description="Superoxide dismutase copper/zinc binding domain-containing protein" evidence="3">
    <location>
        <begin position="17"/>
        <end position="182"/>
    </location>
</feature>
<proteinExistence type="inferred from homology"/>
<evidence type="ECO:0000256" key="2">
    <source>
        <dbReference type="SAM" id="MobiDB-lite"/>
    </source>
</evidence>
<name>A0A8J3KDE3_9ACTN</name>
<dbReference type="SUPFAM" id="SSF49329">
    <property type="entry name" value="Cu,Zn superoxide dismutase-like"/>
    <property type="match status" value="1"/>
</dbReference>
<dbReference type="InterPro" id="IPR036423">
    <property type="entry name" value="SOD-like_Cu/Zn_dom_sf"/>
</dbReference>
<dbReference type="Gene3D" id="2.60.40.200">
    <property type="entry name" value="Superoxide dismutase, copper/zinc binding domain"/>
    <property type="match status" value="1"/>
</dbReference>
<dbReference type="AlphaFoldDB" id="A0A8J3KDE3"/>
<reference evidence="5 6" key="1">
    <citation type="submission" date="2021-01" db="EMBL/GenBank/DDBJ databases">
        <title>Whole genome shotgun sequence of Catellatospora chokoriensis NBRC 107358.</title>
        <authorList>
            <person name="Komaki H."/>
            <person name="Tamura T."/>
        </authorList>
    </citation>
    <scope>NUCLEOTIDE SEQUENCE [LARGE SCALE GENOMIC DNA]</scope>
    <source>
        <strain evidence="5 6">NBRC 107358</strain>
    </source>
</reference>
<feature type="signal peptide" evidence="3">
    <location>
        <begin position="1"/>
        <end position="16"/>
    </location>
</feature>
<dbReference type="InterPro" id="IPR001424">
    <property type="entry name" value="SOD_Cu_Zn_dom"/>
</dbReference>
<evidence type="ECO:0000259" key="4">
    <source>
        <dbReference type="Pfam" id="PF00080"/>
    </source>
</evidence>
<dbReference type="GO" id="GO:0046872">
    <property type="term" value="F:metal ion binding"/>
    <property type="evidence" value="ECO:0007669"/>
    <property type="project" value="InterPro"/>
</dbReference>
<organism evidence="5 6">
    <name type="scientific">Catellatospora chokoriensis</name>
    <dbReference type="NCBI Taxonomy" id="310353"/>
    <lineage>
        <taxon>Bacteria</taxon>
        <taxon>Bacillati</taxon>
        <taxon>Actinomycetota</taxon>
        <taxon>Actinomycetes</taxon>
        <taxon>Micromonosporales</taxon>
        <taxon>Micromonosporaceae</taxon>
        <taxon>Catellatospora</taxon>
    </lineage>
</organism>
<keyword evidence="3" id="KW-0732">Signal</keyword>
<evidence type="ECO:0000313" key="5">
    <source>
        <dbReference type="EMBL" id="GIF93919.1"/>
    </source>
</evidence>
<evidence type="ECO:0000256" key="1">
    <source>
        <dbReference type="ARBA" id="ARBA00010457"/>
    </source>
</evidence>
<evidence type="ECO:0000256" key="3">
    <source>
        <dbReference type="SAM" id="SignalP"/>
    </source>
</evidence>
<sequence>MRAAALPAALALAAFAAQPTPAPQVEAAFSTYAPGAAAVTYDTTAVPTGATVRLAIADAATSPKVTLRLTGLVPDRAYGAHLHQRPCGPDGAAAGPHYQHTADPAATPEKPSADPAYANATNEVWLDFTTGPDGSAQSSATHQWPFNQQNPPRSLIIHAEPTQTAAGHAGMAGARLACVNLP</sequence>
<accession>A0A8J3KDE3</accession>